<feature type="region of interest" description="Disordered" evidence="1">
    <location>
        <begin position="1"/>
        <end position="46"/>
    </location>
</feature>
<dbReference type="HOGENOM" id="CLU_3184757_0_0_11"/>
<evidence type="ECO:0000313" key="2">
    <source>
        <dbReference type="EMBL" id="KDN85349.1"/>
    </source>
</evidence>
<proteinExistence type="predicted"/>
<reference evidence="2 3" key="1">
    <citation type="submission" date="2014-05" db="EMBL/GenBank/DDBJ databases">
        <title>Draft Genome Sequence of Kitasatospora cheerisanensis KCTC 2395.</title>
        <authorList>
            <person name="Nam D.H."/>
        </authorList>
    </citation>
    <scope>NUCLEOTIDE SEQUENCE [LARGE SCALE GENOMIC DNA]</scope>
    <source>
        <strain evidence="2 3">KCTC 2395</strain>
    </source>
</reference>
<name>A0A066YZD2_9ACTN</name>
<accession>A0A066YZD2</accession>
<evidence type="ECO:0000256" key="1">
    <source>
        <dbReference type="SAM" id="MobiDB-lite"/>
    </source>
</evidence>
<evidence type="ECO:0000313" key="3">
    <source>
        <dbReference type="Proteomes" id="UP000027178"/>
    </source>
</evidence>
<dbReference type="Proteomes" id="UP000027178">
    <property type="component" value="Unassembled WGS sequence"/>
</dbReference>
<comment type="caution">
    <text evidence="2">The sequence shown here is derived from an EMBL/GenBank/DDBJ whole genome shotgun (WGS) entry which is preliminary data.</text>
</comment>
<gene>
    <name evidence="2" type="ORF">KCH_29300</name>
</gene>
<protein>
    <submittedName>
        <fullName evidence="2">Uncharacterized protein</fullName>
    </submittedName>
</protein>
<dbReference type="EMBL" id="JNBY01000085">
    <property type="protein sequence ID" value="KDN85349.1"/>
    <property type="molecule type" value="Genomic_DNA"/>
</dbReference>
<sequence>MQPPGVHPPLVLDGRLRQPREGPAPLRPAEERLSPARRGRPSADTA</sequence>
<keyword evidence="3" id="KW-1185">Reference proteome</keyword>
<organism evidence="2 3">
    <name type="scientific">Kitasatospora cheerisanensis KCTC 2395</name>
    <dbReference type="NCBI Taxonomy" id="1348663"/>
    <lineage>
        <taxon>Bacteria</taxon>
        <taxon>Bacillati</taxon>
        <taxon>Actinomycetota</taxon>
        <taxon>Actinomycetes</taxon>
        <taxon>Kitasatosporales</taxon>
        <taxon>Streptomycetaceae</taxon>
        <taxon>Kitasatospora</taxon>
    </lineage>
</organism>
<dbReference type="AlphaFoldDB" id="A0A066YZD2"/>